<dbReference type="InterPro" id="IPR010989">
    <property type="entry name" value="SNARE"/>
</dbReference>
<dbReference type="SUPFAM" id="SSF47661">
    <property type="entry name" value="t-snare proteins"/>
    <property type="match status" value="1"/>
</dbReference>
<dbReference type="InterPro" id="IPR000727">
    <property type="entry name" value="T_SNARE_dom"/>
</dbReference>
<dbReference type="Proteomes" id="UP001470230">
    <property type="component" value="Unassembled WGS sequence"/>
</dbReference>
<gene>
    <name evidence="3" type="ORF">M9Y10_014678</name>
</gene>
<dbReference type="Gene3D" id="1.20.5.110">
    <property type="match status" value="1"/>
</dbReference>
<comment type="caution">
    <text evidence="3">The sequence shown here is derived from an EMBL/GenBank/DDBJ whole genome shotgun (WGS) entry which is preliminary data.</text>
</comment>
<evidence type="ECO:0000256" key="1">
    <source>
        <dbReference type="SAM" id="Coils"/>
    </source>
</evidence>
<dbReference type="EMBL" id="JAPFFF010000002">
    <property type="protein sequence ID" value="KAK8896761.1"/>
    <property type="molecule type" value="Genomic_DNA"/>
</dbReference>
<feature type="domain" description="T-SNARE coiled-coil homology" evidence="2">
    <location>
        <begin position="130"/>
        <end position="181"/>
    </location>
</feature>
<dbReference type="SUPFAM" id="SSF58038">
    <property type="entry name" value="SNARE fusion complex"/>
    <property type="match status" value="1"/>
</dbReference>
<sequence length="191" mass="22512">MSFSKIKSQTFPEMFNNFMRQLNEYQNLSKNNGNSPKKLQQQIGILDFQIKRMENAFNDSPDNKKIEYSNLFQRAHSEYSRFKQEHNEEIELYINEQNSQREKVHQQLLVEQSMEAQEAENLEYLANEAQSIARQMKELQEISQKVYSELQSQRPTIVSIDTMISKSVTNMEKGNNQLEKAEKNQKSCNIC</sequence>
<name>A0ABR2L1B3_9EUKA</name>
<protein>
    <recommendedName>
        <fullName evidence="2">t-SNARE coiled-coil homology domain-containing protein</fullName>
    </recommendedName>
</protein>
<evidence type="ECO:0000259" key="2">
    <source>
        <dbReference type="PROSITE" id="PS50192"/>
    </source>
</evidence>
<reference evidence="3 4" key="1">
    <citation type="submission" date="2024-04" db="EMBL/GenBank/DDBJ databases">
        <title>Tritrichomonas musculus Genome.</title>
        <authorList>
            <person name="Alves-Ferreira E."/>
            <person name="Grigg M."/>
            <person name="Lorenzi H."/>
            <person name="Galac M."/>
        </authorList>
    </citation>
    <scope>NUCLEOTIDE SEQUENCE [LARGE SCALE GENOMIC DNA]</scope>
    <source>
        <strain evidence="3 4">EAF2021</strain>
    </source>
</reference>
<feature type="coiled-coil region" evidence="1">
    <location>
        <begin position="83"/>
        <end position="184"/>
    </location>
</feature>
<evidence type="ECO:0000313" key="4">
    <source>
        <dbReference type="Proteomes" id="UP001470230"/>
    </source>
</evidence>
<evidence type="ECO:0000313" key="3">
    <source>
        <dbReference type="EMBL" id="KAK8896761.1"/>
    </source>
</evidence>
<accession>A0ABR2L1B3</accession>
<proteinExistence type="predicted"/>
<keyword evidence="1" id="KW-0175">Coiled coil</keyword>
<dbReference type="PROSITE" id="PS50192">
    <property type="entry name" value="T_SNARE"/>
    <property type="match status" value="1"/>
</dbReference>
<organism evidence="3 4">
    <name type="scientific">Tritrichomonas musculus</name>
    <dbReference type="NCBI Taxonomy" id="1915356"/>
    <lineage>
        <taxon>Eukaryota</taxon>
        <taxon>Metamonada</taxon>
        <taxon>Parabasalia</taxon>
        <taxon>Tritrichomonadida</taxon>
        <taxon>Tritrichomonadidae</taxon>
        <taxon>Tritrichomonas</taxon>
    </lineage>
</organism>
<keyword evidence="4" id="KW-1185">Reference proteome</keyword>